<comment type="caution">
    <text evidence="2">The sequence shown here is derived from an EMBL/GenBank/DDBJ whole genome shotgun (WGS) entry which is preliminary data.</text>
</comment>
<feature type="region of interest" description="Disordered" evidence="1">
    <location>
        <begin position="55"/>
        <end position="106"/>
    </location>
</feature>
<gene>
    <name evidence="2" type="ORF">ACAOBT_LOCUS18122</name>
</gene>
<evidence type="ECO:0000313" key="2">
    <source>
        <dbReference type="EMBL" id="CAH1987857.1"/>
    </source>
</evidence>
<sequence length="106" mass="12049">MATSKVGRPCFNFSILKPLNGTSIKIKVAKYKNLLSLLEYTPPIHHTFYKNMKHDGKALTKKGKKKQTQTLTSSQKVPDIDEPQPRPADSDEENDEDIQILDSDYE</sequence>
<protein>
    <submittedName>
        <fullName evidence="2">Uncharacterized protein</fullName>
    </submittedName>
</protein>
<organism evidence="2 3">
    <name type="scientific">Acanthoscelides obtectus</name>
    <name type="common">Bean weevil</name>
    <name type="synonym">Bruchus obtectus</name>
    <dbReference type="NCBI Taxonomy" id="200917"/>
    <lineage>
        <taxon>Eukaryota</taxon>
        <taxon>Metazoa</taxon>
        <taxon>Ecdysozoa</taxon>
        <taxon>Arthropoda</taxon>
        <taxon>Hexapoda</taxon>
        <taxon>Insecta</taxon>
        <taxon>Pterygota</taxon>
        <taxon>Neoptera</taxon>
        <taxon>Endopterygota</taxon>
        <taxon>Coleoptera</taxon>
        <taxon>Polyphaga</taxon>
        <taxon>Cucujiformia</taxon>
        <taxon>Chrysomeloidea</taxon>
        <taxon>Chrysomelidae</taxon>
        <taxon>Bruchinae</taxon>
        <taxon>Bruchini</taxon>
        <taxon>Acanthoscelides</taxon>
    </lineage>
</organism>
<keyword evidence="3" id="KW-1185">Reference proteome</keyword>
<name>A0A9P0L7M2_ACAOB</name>
<feature type="compositionally biased region" description="Acidic residues" evidence="1">
    <location>
        <begin position="90"/>
        <end position="106"/>
    </location>
</feature>
<dbReference type="Proteomes" id="UP001152888">
    <property type="component" value="Unassembled WGS sequence"/>
</dbReference>
<accession>A0A9P0L7M2</accession>
<reference evidence="2" key="1">
    <citation type="submission" date="2022-03" db="EMBL/GenBank/DDBJ databases">
        <authorList>
            <person name="Sayadi A."/>
        </authorList>
    </citation>
    <scope>NUCLEOTIDE SEQUENCE</scope>
</reference>
<dbReference type="EMBL" id="CAKOFQ010007030">
    <property type="protein sequence ID" value="CAH1987857.1"/>
    <property type="molecule type" value="Genomic_DNA"/>
</dbReference>
<evidence type="ECO:0000256" key="1">
    <source>
        <dbReference type="SAM" id="MobiDB-lite"/>
    </source>
</evidence>
<dbReference type="AlphaFoldDB" id="A0A9P0L7M2"/>
<evidence type="ECO:0000313" key="3">
    <source>
        <dbReference type="Proteomes" id="UP001152888"/>
    </source>
</evidence>
<dbReference type="OrthoDB" id="6769113at2759"/>
<proteinExistence type="predicted"/>